<accession>A0A422ZRP7</accession>
<dbReference type="AlphaFoldDB" id="A0A422ZRP7"/>
<dbReference type="Pfam" id="PF00534">
    <property type="entry name" value="Glycos_transf_1"/>
    <property type="match status" value="1"/>
</dbReference>
<evidence type="ECO:0000313" key="2">
    <source>
        <dbReference type="EMBL" id="OVF78046.1"/>
    </source>
</evidence>
<dbReference type="EMBL" id="CAAHCC010000006">
    <property type="protein sequence ID" value="VGK99724.1"/>
    <property type="molecule type" value="Genomic_DNA"/>
</dbReference>
<evidence type="ECO:0000313" key="5">
    <source>
        <dbReference type="Proteomes" id="UP000196447"/>
    </source>
</evidence>
<dbReference type="Proteomes" id="UP000245817">
    <property type="component" value="Unassembled WGS sequence"/>
</dbReference>
<comment type="caution">
    <text evidence="4">The sequence shown here is derived from an EMBL/GenBank/DDBJ whole genome shotgun (WGS) entry which is preliminary data.</text>
</comment>
<dbReference type="Proteomes" id="UP000376235">
    <property type="component" value="Unassembled WGS sequence"/>
</dbReference>
<evidence type="ECO:0000313" key="4">
    <source>
        <dbReference type="EMBL" id="VGK99724.1"/>
    </source>
</evidence>
<evidence type="ECO:0000313" key="7">
    <source>
        <dbReference type="Proteomes" id="UP000376235"/>
    </source>
</evidence>
<evidence type="ECO:0000313" key="3">
    <source>
        <dbReference type="EMBL" id="PVU60144.1"/>
    </source>
</evidence>
<gene>
    <name evidence="2" type="ORF">B5L96_00970</name>
    <name evidence="3" type="ORF">CP554_23875</name>
    <name evidence="4" type="ORF">SAMEA4873632_03470</name>
</gene>
<dbReference type="Gene3D" id="3.40.50.2000">
    <property type="entry name" value="Glycogen Phosphorylase B"/>
    <property type="match status" value="2"/>
</dbReference>
<dbReference type="GO" id="GO:1901135">
    <property type="term" value="P:carbohydrate derivative metabolic process"/>
    <property type="evidence" value="ECO:0007669"/>
    <property type="project" value="UniProtKB-ARBA"/>
</dbReference>
<name>A0A422ZRP7_KLEPN</name>
<organism evidence="4 7">
    <name type="scientific">Klebsiella pneumoniae</name>
    <dbReference type="NCBI Taxonomy" id="573"/>
    <lineage>
        <taxon>Bacteria</taxon>
        <taxon>Pseudomonadati</taxon>
        <taxon>Pseudomonadota</taxon>
        <taxon>Gammaproteobacteria</taxon>
        <taxon>Enterobacterales</taxon>
        <taxon>Enterobacteriaceae</taxon>
        <taxon>Klebsiella/Raoultella group</taxon>
        <taxon>Klebsiella</taxon>
        <taxon>Klebsiella pneumoniae complex</taxon>
    </lineage>
</organism>
<evidence type="ECO:0000313" key="6">
    <source>
        <dbReference type="Proteomes" id="UP000245817"/>
    </source>
</evidence>
<reference evidence="4 7" key="3">
    <citation type="submission" date="2019-03" db="EMBL/GenBank/DDBJ databases">
        <authorList>
            <consortium name="Pathogen Informatics"/>
        </authorList>
    </citation>
    <scope>NUCLEOTIDE SEQUENCE [LARGE SCALE GENOMIC DNA]</scope>
    <source>
        <strain evidence="4 7">5012STDY7626430</strain>
    </source>
</reference>
<dbReference type="PANTHER" id="PTHR12526">
    <property type="entry name" value="GLYCOSYLTRANSFERASE"/>
    <property type="match status" value="1"/>
</dbReference>
<dbReference type="KEGG" id="kpb:FH42_16180"/>
<proteinExistence type="predicted"/>
<dbReference type="EC" id="2.4.1.11" evidence="4"/>
<evidence type="ECO:0000259" key="1">
    <source>
        <dbReference type="Pfam" id="PF00534"/>
    </source>
</evidence>
<dbReference type="EMBL" id="PCFF01000045">
    <property type="protein sequence ID" value="PVU60144.1"/>
    <property type="molecule type" value="Genomic_DNA"/>
</dbReference>
<sequence>MRKLHIINLEKMGGVERLFLQYIQDVTTNQDCIFCISNQIGPEIAQHLTGRKVTFVNRILNNYPIKFPPFLRKYALQTKTWLANPEAIIVWDLVPVFVAKPTRGKVIYYDHGCSWRYPHNKKTMNFFAALDGTISASYASKRVMELRFNLSCPSQVLINRILPPANIFTGDKPLTAPLRLGIAARLVGLKGISVALLTLKNLLDRGINVTLDIAGKGPDEHQFIQLAQKLGIAGNVNFLGFRDDLSDFFNSIHIYLSTPVTEPFGLSCLESLFYGVPVIYPLIDGQPEVVKNGVCGIGITPDITPEAHFEQCGINVNFPYDVYFPGQDALHPPRLLAPEKCADAVLRIVNGDYEAFRKNAFEHVKSNFDASAFMSDFNSTISEILDASRA</sequence>
<dbReference type="GO" id="GO:0004373">
    <property type="term" value="F:alpha-1,4-glucan glucosyltransferase (UDP-glucose donor) activity"/>
    <property type="evidence" value="ECO:0007669"/>
    <property type="project" value="UniProtKB-EC"/>
</dbReference>
<dbReference type="EMBL" id="NDBK01000014">
    <property type="protein sequence ID" value="OVF78046.1"/>
    <property type="molecule type" value="Genomic_DNA"/>
</dbReference>
<dbReference type="Proteomes" id="UP000196447">
    <property type="component" value="Unassembled WGS sequence"/>
</dbReference>
<protein>
    <submittedName>
        <fullName evidence="4">Group 1 glycosyl transferase</fullName>
        <ecNumber evidence="4">2.4.1.11</ecNumber>
    </submittedName>
    <submittedName>
        <fullName evidence="2">Lipopolysaccharide biosynthesis protein</fullName>
    </submittedName>
</protein>
<feature type="domain" description="Glycosyl transferase family 1" evidence="1">
    <location>
        <begin position="182"/>
        <end position="306"/>
    </location>
</feature>
<keyword evidence="4" id="KW-0328">Glycosyltransferase</keyword>
<reference evidence="2 5" key="1">
    <citation type="submission" date="2017-03" db="EMBL/GenBank/DDBJ databases">
        <authorList>
            <person name="Fouts D."/>
            <person name="Stalin M.J."/>
            <person name="Chen L."/>
            <person name="Wright M."/>
            <person name="Sutton G."/>
            <person name="Nguyen K."/>
            <person name="Vanduin D."/>
            <person name="Rojas L."/>
            <person name="Hujer A."/>
            <person name="Hujer K."/>
            <person name="Bonomo R."/>
            <person name="Kreiswirth B."/>
            <person name="Adams M."/>
        </authorList>
    </citation>
    <scope>NUCLEOTIDE SEQUENCE [LARGE SCALE GENOMIC DNA]</scope>
    <source>
        <strain evidence="2 5">39383</strain>
    </source>
</reference>
<keyword evidence="4" id="KW-0808">Transferase</keyword>
<reference evidence="3 6" key="2">
    <citation type="submission" date="2017-09" db="EMBL/GenBank/DDBJ databases">
        <title>Molecular Epidemiology of Livestock-Associated Methicillin Resistant Staphylococcus aureus (LA-MRSA) and Extended-Spectrum Beta-Lactamase (ESBL)-Producing Enterobacteriaceae in Pigs and Exposed Workers in Cameroon and South Africa.</title>
        <authorList>
            <person name="Founou L."/>
            <person name="Founou R.C."/>
            <person name="Allam M."/>
            <person name="Ismail A."/>
            <person name="Essack S.Y."/>
        </authorList>
    </citation>
    <scope>NUCLEOTIDE SEQUENCE [LARGE SCALE GENOMIC DNA]</scope>
    <source>
        <strain evidence="3 6">HH516E4IA</strain>
    </source>
</reference>
<dbReference type="InterPro" id="IPR001296">
    <property type="entry name" value="Glyco_trans_1"/>
</dbReference>
<dbReference type="RefSeq" id="WP_004901358.1">
    <property type="nucleotide sequence ID" value="NZ_AP021929.1"/>
</dbReference>
<dbReference type="SUPFAM" id="SSF53756">
    <property type="entry name" value="UDP-Glycosyltransferase/glycogen phosphorylase"/>
    <property type="match status" value="1"/>
</dbReference>